<dbReference type="InterPro" id="IPR050312">
    <property type="entry name" value="IolE/XylAMocC-like"/>
</dbReference>
<gene>
    <name evidence="2" type="ORF">JZ786_18785</name>
</gene>
<dbReference type="InterPro" id="IPR013022">
    <property type="entry name" value="Xyl_isomerase-like_TIM-brl"/>
</dbReference>
<accession>A0A9X7VZC6</accession>
<keyword evidence="2" id="KW-0413">Isomerase</keyword>
<dbReference type="RefSeq" id="WP_206655862.1">
    <property type="nucleotide sequence ID" value="NZ_CP071182.1"/>
</dbReference>
<evidence type="ECO:0000313" key="3">
    <source>
        <dbReference type="Proteomes" id="UP000663505"/>
    </source>
</evidence>
<dbReference type="EMBL" id="CP071182">
    <property type="protein sequence ID" value="QSO46493.1"/>
    <property type="molecule type" value="Genomic_DNA"/>
</dbReference>
<name>A0A9X7VZC6_9BACL</name>
<sequence length="251" mass="28621">MPKLGLQLYSLRDLAKDDFLGTLKQVADIGYDGVEFAGYGGLSAQELRRVVGDLGLEPVSSHVQLSELESNLRQVIEYGQELGLSYVVCPYLPEDKRQTLDDYRRLADTMNQIGQEISQAGMTLAYHNHAFEFVRFENQYALDALYALTDKRYVQAELDIYWVEYAGQSALEYVERYADRSGLLHVKDMTKDDERFFAEVGTGRLDIPSILSTAKAGGIEWYLVEQDVIRRDPLESVTMSYRYLLDLTARQ</sequence>
<protein>
    <submittedName>
        <fullName evidence="2">Sugar phosphate isomerase/epimerase</fullName>
    </submittedName>
</protein>
<keyword evidence="3" id="KW-1185">Reference proteome</keyword>
<dbReference type="KEGG" id="afx:JZ786_18785"/>
<dbReference type="PANTHER" id="PTHR12110">
    <property type="entry name" value="HYDROXYPYRUVATE ISOMERASE"/>
    <property type="match status" value="1"/>
</dbReference>
<dbReference type="Pfam" id="PF01261">
    <property type="entry name" value="AP_endonuc_2"/>
    <property type="match status" value="1"/>
</dbReference>
<proteinExistence type="predicted"/>
<dbReference type="GO" id="GO:0016853">
    <property type="term" value="F:isomerase activity"/>
    <property type="evidence" value="ECO:0007669"/>
    <property type="project" value="UniProtKB-KW"/>
</dbReference>
<dbReference type="AlphaFoldDB" id="A0A9X7VZC6"/>
<feature type="domain" description="Xylose isomerase-like TIM barrel" evidence="1">
    <location>
        <begin position="24"/>
        <end position="225"/>
    </location>
</feature>
<dbReference type="Proteomes" id="UP000663505">
    <property type="component" value="Chromosome"/>
</dbReference>
<reference evidence="2 3" key="1">
    <citation type="submission" date="2021-02" db="EMBL/GenBank/DDBJ databases">
        <title>Alicyclobacillus curvatus sp. nov. and Alicyclobacillus mengziensis sp. nov., two acidophilic bacteria isolated from acid mine drainage.</title>
        <authorList>
            <person name="Huang Y."/>
        </authorList>
    </citation>
    <scope>NUCLEOTIDE SEQUENCE [LARGE SCALE GENOMIC DNA]</scope>
    <source>
        <strain evidence="2 3">S30H14</strain>
    </source>
</reference>
<dbReference type="InterPro" id="IPR036237">
    <property type="entry name" value="Xyl_isomerase-like_sf"/>
</dbReference>
<organism evidence="2 3">
    <name type="scientific">Alicyclobacillus mengziensis</name>
    <dbReference type="NCBI Taxonomy" id="2931921"/>
    <lineage>
        <taxon>Bacteria</taxon>
        <taxon>Bacillati</taxon>
        <taxon>Bacillota</taxon>
        <taxon>Bacilli</taxon>
        <taxon>Bacillales</taxon>
        <taxon>Alicyclobacillaceae</taxon>
        <taxon>Alicyclobacillus</taxon>
    </lineage>
</organism>
<evidence type="ECO:0000259" key="1">
    <source>
        <dbReference type="Pfam" id="PF01261"/>
    </source>
</evidence>
<dbReference type="PANTHER" id="PTHR12110:SF41">
    <property type="entry name" value="INOSOSE DEHYDRATASE"/>
    <property type="match status" value="1"/>
</dbReference>
<dbReference type="Gene3D" id="3.20.20.150">
    <property type="entry name" value="Divalent-metal-dependent TIM barrel enzymes"/>
    <property type="match status" value="1"/>
</dbReference>
<evidence type="ECO:0000313" key="2">
    <source>
        <dbReference type="EMBL" id="QSO46493.1"/>
    </source>
</evidence>
<dbReference type="SUPFAM" id="SSF51658">
    <property type="entry name" value="Xylose isomerase-like"/>
    <property type="match status" value="1"/>
</dbReference>